<evidence type="ECO:0000313" key="2">
    <source>
        <dbReference type="EMBL" id="OEF97449.1"/>
    </source>
</evidence>
<dbReference type="EMBL" id="MIJE01000011">
    <property type="protein sequence ID" value="OEF97449.1"/>
    <property type="molecule type" value="Genomic_DNA"/>
</dbReference>
<reference evidence="2 3" key="1">
    <citation type="submission" date="2016-09" db="EMBL/GenBank/DDBJ databases">
        <title>Draft genome sequence for the type strain of Desulfuribacillus alkaliarsenatis AHT28, an obligately anaerobic, sulfidogenic bacterium isolated from Russian soda lake sediments.</title>
        <authorList>
            <person name="Abin C.A."/>
            <person name="Hollibaugh J.T."/>
        </authorList>
    </citation>
    <scope>NUCLEOTIDE SEQUENCE [LARGE SCALE GENOMIC DNA]</scope>
    <source>
        <strain evidence="2 3">AHT28</strain>
    </source>
</reference>
<dbReference type="STRING" id="766136.BHF68_04360"/>
<evidence type="ECO:0000313" key="3">
    <source>
        <dbReference type="Proteomes" id="UP000094296"/>
    </source>
</evidence>
<feature type="transmembrane region" description="Helical" evidence="1">
    <location>
        <begin position="32"/>
        <end position="56"/>
    </location>
</feature>
<keyword evidence="1" id="KW-0812">Transmembrane</keyword>
<protein>
    <submittedName>
        <fullName evidence="2">Uncharacterized protein</fullName>
    </submittedName>
</protein>
<keyword evidence="1" id="KW-0472">Membrane</keyword>
<feature type="transmembrane region" description="Helical" evidence="1">
    <location>
        <begin position="7"/>
        <end position="26"/>
    </location>
</feature>
<sequence length="241" mass="28054">MYFILSIFILIIVYISMQVVFMYQAGENIPDWFSNIIGAAIGALIAILGSVLIQIASQSQKNKKALEIQLSLLNKEIYDNFMVCLYRIKNTSSDIPYFHNMYDKLTSNGTTATNNKEFQEALSDLYFLIKRGTYSKKTYNSFYEDVFKKQKAPANFKDVREIIECVGVDQVYEFAILQQIVFLNKHFKLNLNLPYDDFVKVLEYDASIQRNFQDDTKNYIAELICRQVFSDDRILHVLKKV</sequence>
<name>A0A1E5G457_9FIRM</name>
<keyword evidence="1" id="KW-1133">Transmembrane helix</keyword>
<comment type="caution">
    <text evidence="2">The sequence shown here is derived from an EMBL/GenBank/DDBJ whole genome shotgun (WGS) entry which is preliminary data.</text>
</comment>
<accession>A0A1E5G457</accession>
<dbReference type="Proteomes" id="UP000094296">
    <property type="component" value="Unassembled WGS sequence"/>
</dbReference>
<gene>
    <name evidence="2" type="ORF">BHF68_04360</name>
</gene>
<proteinExistence type="predicted"/>
<keyword evidence="3" id="KW-1185">Reference proteome</keyword>
<dbReference type="AlphaFoldDB" id="A0A1E5G457"/>
<evidence type="ECO:0000256" key="1">
    <source>
        <dbReference type="SAM" id="Phobius"/>
    </source>
</evidence>
<organism evidence="2 3">
    <name type="scientific">Desulfuribacillus alkaliarsenatis</name>
    <dbReference type="NCBI Taxonomy" id="766136"/>
    <lineage>
        <taxon>Bacteria</taxon>
        <taxon>Bacillati</taxon>
        <taxon>Bacillota</taxon>
        <taxon>Desulfuribacillia</taxon>
        <taxon>Desulfuribacillales</taxon>
        <taxon>Desulfuribacillaceae</taxon>
        <taxon>Desulfuribacillus</taxon>
    </lineage>
</organism>